<evidence type="ECO:0000313" key="3">
    <source>
        <dbReference type="EMBL" id="KAF9422985.1"/>
    </source>
</evidence>
<keyword evidence="1" id="KW-0812">Transmembrane</keyword>
<feature type="transmembrane region" description="Helical" evidence="1">
    <location>
        <begin position="35"/>
        <end position="57"/>
    </location>
</feature>
<protein>
    <submittedName>
        <fullName evidence="3">Uncharacterized protein</fullName>
    </submittedName>
</protein>
<sequence length="123" mass="13393">VIAAVALFASLGTVLSISNKELVCNANPVNAVDAIFALFCTSTSLYQAAISTMLLYIGRRKNGAPFVLTMWYISHLSIMVLYSFLFLTRTIIGFSFGYPMQSFCSLIAGCLYDGNFFASIPFG</sequence>
<dbReference type="EMBL" id="JACKWZ010000012">
    <property type="protein sequence ID" value="KAF9422985.1"/>
    <property type="molecule type" value="Genomic_DNA"/>
</dbReference>
<proteinExistence type="predicted"/>
<organism evidence="3 4">
    <name type="scientific">Spodoptera exigua</name>
    <name type="common">Beet armyworm</name>
    <name type="synonym">Noctua fulgens</name>
    <dbReference type="NCBI Taxonomy" id="7107"/>
    <lineage>
        <taxon>Eukaryota</taxon>
        <taxon>Metazoa</taxon>
        <taxon>Ecdysozoa</taxon>
        <taxon>Arthropoda</taxon>
        <taxon>Hexapoda</taxon>
        <taxon>Insecta</taxon>
        <taxon>Pterygota</taxon>
        <taxon>Neoptera</taxon>
        <taxon>Endopterygota</taxon>
        <taxon>Lepidoptera</taxon>
        <taxon>Glossata</taxon>
        <taxon>Ditrysia</taxon>
        <taxon>Noctuoidea</taxon>
        <taxon>Noctuidae</taxon>
        <taxon>Amphipyrinae</taxon>
        <taxon>Spodoptera</taxon>
    </lineage>
</organism>
<keyword evidence="2" id="KW-0732">Signal</keyword>
<gene>
    <name evidence="3" type="ORF">HW555_001528</name>
</gene>
<name>A0A835GQI9_SPOEX</name>
<feature type="signal peptide" evidence="2">
    <location>
        <begin position="1"/>
        <end position="16"/>
    </location>
</feature>
<feature type="non-terminal residue" evidence="3">
    <location>
        <position position="123"/>
    </location>
</feature>
<comment type="caution">
    <text evidence="3">The sequence shown here is derived from an EMBL/GenBank/DDBJ whole genome shotgun (WGS) entry which is preliminary data.</text>
</comment>
<keyword evidence="1" id="KW-0472">Membrane</keyword>
<feature type="transmembrane region" description="Helical" evidence="1">
    <location>
        <begin position="91"/>
        <end position="112"/>
    </location>
</feature>
<feature type="chain" id="PRO_5032665332" evidence="2">
    <location>
        <begin position="17"/>
        <end position="123"/>
    </location>
</feature>
<accession>A0A835GQI9</accession>
<evidence type="ECO:0000256" key="2">
    <source>
        <dbReference type="SAM" id="SignalP"/>
    </source>
</evidence>
<keyword evidence="1" id="KW-1133">Transmembrane helix</keyword>
<evidence type="ECO:0000313" key="4">
    <source>
        <dbReference type="Proteomes" id="UP000648187"/>
    </source>
</evidence>
<reference evidence="3" key="1">
    <citation type="submission" date="2020-08" db="EMBL/GenBank/DDBJ databases">
        <title>Spodoptera exigua strain:BAW_Kor-Di-RS1 Genome sequencing and assembly.</title>
        <authorList>
            <person name="Kim J."/>
            <person name="Nam H.Y."/>
            <person name="Kwon M."/>
            <person name="Choi J.H."/>
            <person name="Cho S.R."/>
            <person name="Kim G.-H."/>
        </authorList>
    </citation>
    <scope>NUCLEOTIDE SEQUENCE</scope>
    <source>
        <strain evidence="3">BAW_Kor-Di-RS1</strain>
        <tissue evidence="3">Whole-body</tissue>
    </source>
</reference>
<dbReference type="AlphaFoldDB" id="A0A835GQI9"/>
<keyword evidence="4" id="KW-1185">Reference proteome</keyword>
<feature type="transmembrane region" description="Helical" evidence="1">
    <location>
        <begin position="64"/>
        <end position="85"/>
    </location>
</feature>
<dbReference type="Proteomes" id="UP000648187">
    <property type="component" value="Unassembled WGS sequence"/>
</dbReference>
<evidence type="ECO:0000256" key="1">
    <source>
        <dbReference type="SAM" id="Phobius"/>
    </source>
</evidence>